<dbReference type="EMBL" id="DWWD01000022">
    <property type="protein sequence ID" value="HJC49990.1"/>
    <property type="molecule type" value="Genomic_DNA"/>
</dbReference>
<protein>
    <recommendedName>
        <fullName evidence="2">Cyclophilin-like domain-containing protein</fullName>
    </recommendedName>
</protein>
<reference evidence="3" key="2">
    <citation type="submission" date="2021-04" db="EMBL/GenBank/DDBJ databases">
        <authorList>
            <person name="Gilroy R."/>
        </authorList>
    </citation>
    <scope>NUCLEOTIDE SEQUENCE</scope>
    <source>
        <strain evidence="3">ChiSjej3B21-8574</strain>
    </source>
</reference>
<dbReference type="InterPro" id="IPR029000">
    <property type="entry name" value="Cyclophilin-like_dom_sf"/>
</dbReference>
<evidence type="ECO:0000313" key="4">
    <source>
        <dbReference type="Proteomes" id="UP000823904"/>
    </source>
</evidence>
<sequence>MTSCGTSDSSSESSSEEETSAQAENSGTDTAADTADTSDSESAGRISIEYDGNTIVFELNDSQAAQDLYDQLPLSVESEDYSDNEKIFYPSKELDVNDAPEAEGGAGVLAYYEPWGDVVMFYDDFDSNSSLYELGRVVSGSEWIEDISGTIEISQMDTES</sequence>
<gene>
    <name evidence="3" type="ORF">H9754_05315</name>
</gene>
<dbReference type="Pfam" id="PF18050">
    <property type="entry name" value="Cyclophil_like2"/>
    <property type="match status" value="1"/>
</dbReference>
<dbReference type="Proteomes" id="UP000823904">
    <property type="component" value="Unassembled WGS sequence"/>
</dbReference>
<feature type="compositionally biased region" description="Low complexity" evidence="1">
    <location>
        <begin position="26"/>
        <end position="44"/>
    </location>
</feature>
<feature type="domain" description="Cyclophilin-like" evidence="2">
    <location>
        <begin position="48"/>
        <end position="153"/>
    </location>
</feature>
<accession>A0A9D2PFS6</accession>
<proteinExistence type="predicted"/>
<reference evidence="3" key="1">
    <citation type="journal article" date="2021" name="PeerJ">
        <title>Extensive microbial diversity within the chicken gut microbiome revealed by metagenomics and culture.</title>
        <authorList>
            <person name="Gilroy R."/>
            <person name="Ravi A."/>
            <person name="Getino M."/>
            <person name="Pursley I."/>
            <person name="Horton D.L."/>
            <person name="Alikhan N.F."/>
            <person name="Baker D."/>
            <person name="Gharbi K."/>
            <person name="Hall N."/>
            <person name="Watson M."/>
            <person name="Adriaenssens E.M."/>
            <person name="Foster-Nyarko E."/>
            <person name="Jarju S."/>
            <person name="Secka A."/>
            <person name="Antonio M."/>
            <person name="Oren A."/>
            <person name="Chaudhuri R.R."/>
            <person name="La Ragione R."/>
            <person name="Hildebrand F."/>
            <person name="Pallen M.J."/>
        </authorList>
    </citation>
    <scope>NUCLEOTIDE SEQUENCE</scope>
    <source>
        <strain evidence="3">ChiSjej3B21-8574</strain>
    </source>
</reference>
<comment type="caution">
    <text evidence="3">The sequence shown here is derived from an EMBL/GenBank/DDBJ whole genome shotgun (WGS) entry which is preliminary data.</text>
</comment>
<dbReference type="SUPFAM" id="SSF50891">
    <property type="entry name" value="Cyclophilin-like"/>
    <property type="match status" value="1"/>
</dbReference>
<name>A0A9D2PFS6_9FIRM</name>
<evidence type="ECO:0000313" key="3">
    <source>
        <dbReference type="EMBL" id="HJC49990.1"/>
    </source>
</evidence>
<dbReference type="Gene3D" id="2.40.100.20">
    <property type="match status" value="1"/>
</dbReference>
<evidence type="ECO:0000259" key="2">
    <source>
        <dbReference type="Pfam" id="PF18050"/>
    </source>
</evidence>
<dbReference type="InterPro" id="IPR041183">
    <property type="entry name" value="Cyclophilin-like"/>
</dbReference>
<feature type="compositionally biased region" description="Low complexity" evidence="1">
    <location>
        <begin position="1"/>
        <end position="13"/>
    </location>
</feature>
<organism evidence="3 4">
    <name type="scientific">Candidatus Anaerostipes avistercoris</name>
    <dbReference type="NCBI Taxonomy" id="2838462"/>
    <lineage>
        <taxon>Bacteria</taxon>
        <taxon>Bacillati</taxon>
        <taxon>Bacillota</taxon>
        <taxon>Clostridia</taxon>
        <taxon>Lachnospirales</taxon>
        <taxon>Lachnospiraceae</taxon>
        <taxon>Anaerostipes</taxon>
    </lineage>
</organism>
<dbReference type="AlphaFoldDB" id="A0A9D2PFS6"/>
<evidence type="ECO:0000256" key="1">
    <source>
        <dbReference type="SAM" id="MobiDB-lite"/>
    </source>
</evidence>
<feature type="region of interest" description="Disordered" evidence="1">
    <location>
        <begin position="1"/>
        <end position="46"/>
    </location>
</feature>